<proteinExistence type="predicted"/>
<sequence length="153" mass="16895">MVGDRETCGTPTVCLHTPDACRSLAARTRLSQLSRNSGLIHSGCCVSWSILVPQSSSLMLNDRQALIKATPKASCHRPEGQSRQQCARAGRKPRIRDQTLWLDFISFITDNTLSTVDLHHCQIICSLCRIVALSHTTEESRSLEVAKVHSSLI</sequence>
<evidence type="ECO:0000313" key="1">
    <source>
        <dbReference type="EMBL" id="CAL1578037.1"/>
    </source>
</evidence>
<reference evidence="1 2" key="1">
    <citation type="submission" date="2024-04" db="EMBL/GenBank/DDBJ databases">
        <authorList>
            <person name="Waldvogel A.-M."/>
            <person name="Schoenle A."/>
        </authorList>
    </citation>
    <scope>NUCLEOTIDE SEQUENCE [LARGE SCALE GENOMIC DNA]</scope>
</reference>
<organism evidence="1 2">
    <name type="scientific">Knipowitschia caucasica</name>
    <name type="common">Caucasian dwarf goby</name>
    <name type="synonym">Pomatoschistus caucasicus</name>
    <dbReference type="NCBI Taxonomy" id="637954"/>
    <lineage>
        <taxon>Eukaryota</taxon>
        <taxon>Metazoa</taxon>
        <taxon>Chordata</taxon>
        <taxon>Craniata</taxon>
        <taxon>Vertebrata</taxon>
        <taxon>Euteleostomi</taxon>
        <taxon>Actinopterygii</taxon>
        <taxon>Neopterygii</taxon>
        <taxon>Teleostei</taxon>
        <taxon>Neoteleostei</taxon>
        <taxon>Acanthomorphata</taxon>
        <taxon>Gobiaria</taxon>
        <taxon>Gobiiformes</taxon>
        <taxon>Gobioidei</taxon>
        <taxon>Gobiidae</taxon>
        <taxon>Gobiinae</taxon>
        <taxon>Knipowitschia</taxon>
    </lineage>
</organism>
<name>A0AAV2JQX1_KNICA</name>
<dbReference type="AlphaFoldDB" id="A0AAV2JQX1"/>
<dbReference type="Proteomes" id="UP001497482">
    <property type="component" value="Chromosome 13"/>
</dbReference>
<keyword evidence="2" id="KW-1185">Reference proteome</keyword>
<protein>
    <submittedName>
        <fullName evidence="1">Uncharacterized protein</fullName>
    </submittedName>
</protein>
<gene>
    <name evidence="1" type="ORF">KC01_LOCUS9270</name>
</gene>
<accession>A0AAV2JQX1</accession>
<dbReference type="EMBL" id="OZ035835">
    <property type="protein sequence ID" value="CAL1578037.1"/>
    <property type="molecule type" value="Genomic_DNA"/>
</dbReference>
<evidence type="ECO:0000313" key="2">
    <source>
        <dbReference type="Proteomes" id="UP001497482"/>
    </source>
</evidence>